<keyword evidence="3" id="KW-1185">Reference proteome</keyword>
<proteinExistence type="predicted"/>
<accession>X6LJS8</accession>
<comment type="caution">
    <text evidence="2">The sequence shown here is derived from an EMBL/GenBank/DDBJ whole genome shotgun (WGS) entry which is preliminary data.</text>
</comment>
<protein>
    <submittedName>
        <fullName evidence="2">Peptidyl-prolyl cis-trans isomerase</fullName>
    </submittedName>
</protein>
<dbReference type="AlphaFoldDB" id="X6LJS8"/>
<reference evidence="2 3" key="1">
    <citation type="journal article" date="2013" name="Curr. Biol.">
        <title>The Genome of the Foraminiferan Reticulomyxa filosa.</title>
        <authorList>
            <person name="Glockner G."/>
            <person name="Hulsmann N."/>
            <person name="Schleicher M."/>
            <person name="Noegel A.A."/>
            <person name="Eichinger L."/>
            <person name="Gallinger C."/>
            <person name="Pawlowski J."/>
            <person name="Sierra R."/>
            <person name="Euteneuer U."/>
            <person name="Pillet L."/>
            <person name="Moustafa A."/>
            <person name="Platzer M."/>
            <person name="Groth M."/>
            <person name="Szafranski K."/>
            <person name="Schliwa M."/>
        </authorList>
    </citation>
    <scope>NUCLEOTIDE SEQUENCE [LARGE SCALE GENOMIC DNA]</scope>
</reference>
<dbReference type="EMBL" id="ASPP01038491">
    <property type="protein sequence ID" value="ETO01367.1"/>
    <property type="molecule type" value="Genomic_DNA"/>
</dbReference>
<dbReference type="GO" id="GO:0016853">
    <property type="term" value="F:isomerase activity"/>
    <property type="evidence" value="ECO:0007669"/>
    <property type="project" value="UniProtKB-KW"/>
</dbReference>
<organism evidence="2 3">
    <name type="scientific">Reticulomyxa filosa</name>
    <dbReference type="NCBI Taxonomy" id="46433"/>
    <lineage>
        <taxon>Eukaryota</taxon>
        <taxon>Sar</taxon>
        <taxon>Rhizaria</taxon>
        <taxon>Retaria</taxon>
        <taxon>Foraminifera</taxon>
        <taxon>Monothalamids</taxon>
        <taxon>Reticulomyxidae</taxon>
        <taxon>Reticulomyxa</taxon>
    </lineage>
</organism>
<name>X6LJS8_RETFI</name>
<feature type="compositionally biased region" description="Basic and acidic residues" evidence="1">
    <location>
        <begin position="109"/>
        <end position="123"/>
    </location>
</feature>
<feature type="region of interest" description="Disordered" evidence="1">
    <location>
        <begin position="88"/>
        <end position="137"/>
    </location>
</feature>
<sequence>MCVCMKKKKKKKKKTEIKILSTEVFANPFNDPLPHELKEQKEKEEKELQKKESERGLWFSDPANSLLNLNHSAIDNKSDSDVGKYLPSKLPLDNDKHTNNWSLLQLPKPKHDEPSAQAHKKESTTTAFRFKNFEKKH</sequence>
<gene>
    <name evidence="2" type="ORF">RFI_36073</name>
</gene>
<evidence type="ECO:0000313" key="2">
    <source>
        <dbReference type="EMBL" id="ETO01367.1"/>
    </source>
</evidence>
<dbReference type="Proteomes" id="UP000023152">
    <property type="component" value="Unassembled WGS sequence"/>
</dbReference>
<keyword evidence="2" id="KW-0413">Isomerase</keyword>
<evidence type="ECO:0000313" key="3">
    <source>
        <dbReference type="Proteomes" id="UP000023152"/>
    </source>
</evidence>
<evidence type="ECO:0000256" key="1">
    <source>
        <dbReference type="SAM" id="MobiDB-lite"/>
    </source>
</evidence>